<dbReference type="SUPFAM" id="SSF48452">
    <property type="entry name" value="TPR-like"/>
    <property type="match status" value="1"/>
</dbReference>
<name>A0A839UJD5_9GAMM</name>
<evidence type="ECO:0000256" key="2">
    <source>
        <dbReference type="ARBA" id="ARBA00022803"/>
    </source>
</evidence>
<sequence length="254" mass="28868">MSTIKTAVLLVIVALLSGCVTTMEKEPPKIQPSKALETHIRLGLGYISESNLDSARFHLNKAAQIEPRDPGVLNGKGLLFQLEGEPKLAEKSFKEALRQDRNFTQARLNYATFLYNKERYQEAYENYEIAAEDLNYDRRAIALYGVGISAQKVGREDRAVAAFSHSVLLQRNLSASHLELADHYLKQQDFAKAKQHLTQFETYSRPSARSLWIGIQIERIFGNKDKEASQVMSLKNMFPYSKEYLAYKQSQGSR</sequence>
<dbReference type="AlphaFoldDB" id="A0A839UJD5"/>
<protein>
    <submittedName>
        <fullName evidence="4">Type IV pilus assembly protein PilF</fullName>
    </submittedName>
</protein>
<dbReference type="GO" id="GO:0046813">
    <property type="term" value="P:receptor-mediated virion attachment to host cell"/>
    <property type="evidence" value="ECO:0007669"/>
    <property type="project" value="TreeGrafter"/>
</dbReference>
<organism evidence="4 5">
    <name type="scientific">Simiduia aestuariiviva</name>
    <dbReference type="NCBI Taxonomy" id="1510459"/>
    <lineage>
        <taxon>Bacteria</taxon>
        <taxon>Pseudomonadati</taxon>
        <taxon>Pseudomonadota</taxon>
        <taxon>Gammaproteobacteria</taxon>
        <taxon>Cellvibrionales</taxon>
        <taxon>Cellvibrionaceae</taxon>
        <taxon>Simiduia</taxon>
    </lineage>
</organism>
<feature type="repeat" description="TPR" evidence="3">
    <location>
        <begin position="36"/>
        <end position="69"/>
    </location>
</feature>
<evidence type="ECO:0000313" key="5">
    <source>
        <dbReference type="Proteomes" id="UP000559987"/>
    </source>
</evidence>
<evidence type="ECO:0000256" key="3">
    <source>
        <dbReference type="PROSITE-ProRule" id="PRU00339"/>
    </source>
</evidence>
<dbReference type="PROSITE" id="PS50005">
    <property type="entry name" value="TPR"/>
    <property type="match status" value="1"/>
</dbReference>
<keyword evidence="1" id="KW-0677">Repeat</keyword>
<evidence type="ECO:0000313" key="4">
    <source>
        <dbReference type="EMBL" id="MBB3167972.1"/>
    </source>
</evidence>
<proteinExistence type="predicted"/>
<dbReference type="EMBL" id="JACHXZ010000001">
    <property type="protein sequence ID" value="MBB3167972.1"/>
    <property type="molecule type" value="Genomic_DNA"/>
</dbReference>
<keyword evidence="2 3" id="KW-0802">TPR repeat</keyword>
<dbReference type="PANTHER" id="PTHR44858:SF1">
    <property type="entry name" value="UDP-N-ACETYLGLUCOSAMINE--PEPTIDE N-ACETYLGLUCOSAMINYLTRANSFERASE SPINDLY-RELATED"/>
    <property type="match status" value="1"/>
</dbReference>
<dbReference type="Gene3D" id="1.25.40.10">
    <property type="entry name" value="Tetratricopeptide repeat domain"/>
    <property type="match status" value="1"/>
</dbReference>
<dbReference type="RefSeq" id="WP_183909141.1">
    <property type="nucleotide sequence ID" value="NZ_JACHXZ010000001.1"/>
</dbReference>
<dbReference type="PANTHER" id="PTHR44858">
    <property type="entry name" value="TETRATRICOPEPTIDE REPEAT PROTEIN 6"/>
    <property type="match status" value="1"/>
</dbReference>
<dbReference type="Proteomes" id="UP000559987">
    <property type="component" value="Unassembled WGS sequence"/>
</dbReference>
<accession>A0A839UJD5</accession>
<evidence type="ECO:0000256" key="1">
    <source>
        <dbReference type="ARBA" id="ARBA00022737"/>
    </source>
</evidence>
<dbReference type="PROSITE" id="PS51257">
    <property type="entry name" value="PROKAR_LIPOPROTEIN"/>
    <property type="match status" value="1"/>
</dbReference>
<dbReference type="GO" id="GO:0009279">
    <property type="term" value="C:cell outer membrane"/>
    <property type="evidence" value="ECO:0007669"/>
    <property type="project" value="TreeGrafter"/>
</dbReference>
<gene>
    <name evidence="4" type="ORF">FHS30_001148</name>
</gene>
<dbReference type="SMART" id="SM00028">
    <property type="entry name" value="TPR"/>
    <property type="match status" value="4"/>
</dbReference>
<dbReference type="InterPro" id="IPR011990">
    <property type="entry name" value="TPR-like_helical_dom_sf"/>
</dbReference>
<dbReference type="InterPro" id="IPR013360">
    <property type="entry name" value="Pilus_4_PilW"/>
</dbReference>
<keyword evidence="5" id="KW-1185">Reference proteome</keyword>
<reference evidence="4 5" key="1">
    <citation type="submission" date="2020-08" db="EMBL/GenBank/DDBJ databases">
        <title>Genomic Encyclopedia of Type Strains, Phase III (KMG-III): the genomes of soil and plant-associated and newly described type strains.</title>
        <authorList>
            <person name="Whitman W."/>
        </authorList>
    </citation>
    <scope>NUCLEOTIDE SEQUENCE [LARGE SCALE GENOMIC DNA]</scope>
    <source>
        <strain evidence="4 5">CECT 8571</strain>
    </source>
</reference>
<dbReference type="NCBIfam" id="TIGR02521">
    <property type="entry name" value="type_IV_pilW"/>
    <property type="match status" value="1"/>
</dbReference>
<dbReference type="InterPro" id="IPR019734">
    <property type="entry name" value="TPR_rpt"/>
</dbReference>
<dbReference type="InterPro" id="IPR050498">
    <property type="entry name" value="Ycf3"/>
</dbReference>
<comment type="caution">
    <text evidence="4">The sequence shown here is derived from an EMBL/GenBank/DDBJ whole genome shotgun (WGS) entry which is preliminary data.</text>
</comment>